<reference evidence="3 4" key="1">
    <citation type="journal article" date="2024" name="BMC Genomics">
        <title>Genome assembly of redclaw crayfish (Cherax quadricarinatus) provides insights into its immune adaptation and hypoxia tolerance.</title>
        <authorList>
            <person name="Liu Z."/>
            <person name="Zheng J."/>
            <person name="Li H."/>
            <person name="Fang K."/>
            <person name="Wang S."/>
            <person name="He J."/>
            <person name="Zhou D."/>
            <person name="Weng S."/>
            <person name="Chi M."/>
            <person name="Gu Z."/>
            <person name="He J."/>
            <person name="Li F."/>
            <person name="Wang M."/>
        </authorList>
    </citation>
    <scope>NUCLEOTIDE SEQUENCE [LARGE SCALE GENOMIC DNA]</scope>
    <source>
        <strain evidence="3">ZL_2023a</strain>
    </source>
</reference>
<gene>
    <name evidence="3" type="ORF">OTU49_015147</name>
</gene>
<dbReference type="Proteomes" id="UP001445076">
    <property type="component" value="Unassembled WGS sequence"/>
</dbReference>
<name>A0AAW0XZI2_CHEQU</name>
<feature type="region of interest" description="Disordered" evidence="1">
    <location>
        <begin position="17"/>
        <end position="43"/>
    </location>
</feature>
<dbReference type="AlphaFoldDB" id="A0AAW0XZI2"/>
<dbReference type="EMBL" id="JARKIK010000008">
    <property type="protein sequence ID" value="KAK8749955.1"/>
    <property type="molecule type" value="Genomic_DNA"/>
</dbReference>
<dbReference type="GO" id="GO:0008010">
    <property type="term" value="F:structural constituent of chitin-based larval cuticle"/>
    <property type="evidence" value="ECO:0007669"/>
    <property type="project" value="TreeGrafter"/>
</dbReference>
<dbReference type="PANTHER" id="PTHR31927:SF13">
    <property type="entry name" value="TWEEDLEBETA"/>
    <property type="match status" value="1"/>
</dbReference>
<feature type="non-terminal residue" evidence="3">
    <location>
        <position position="1"/>
    </location>
</feature>
<evidence type="ECO:0000256" key="1">
    <source>
        <dbReference type="SAM" id="MobiDB-lite"/>
    </source>
</evidence>
<sequence length="247" mass="24589">ILISLLAVAVNAAPQGYNQNAPSGPPLSAGPLSSGISGGSGFGGSSCGEGQIRHVDGTCVTPQVSRNLYVFNVPPAPPIVGPPPNVPPPTVENNILFIRIPEGGPGQEPIVIPPPQQKNVVYVLNKRPQQDQKVIQIPAPEQENPQVYFINYGEGDNPTLPSGGDLQSALGSAVDGGGEVIGGGSLSAGGGGYVSGGGDFGGDATGGDAAGGEASYVNDGGSADSGDGFPLDIVPSVPQPSESYSQP</sequence>
<feature type="region of interest" description="Disordered" evidence="1">
    <location>
        <begin position="198"/>
        <end position="247"/>
    </location>
</feature>
<keyword evidence="4" id="KW-1185">Reference proteome</keyword>
<feature type="compositionally biased region" description="Gly residues" evidence="1">
    <location>
        <begin position="198"/>
        <end position="210"/>
    </location>
</feature>
<dbReference type="GO" id="GO:0062129">
    <property type="term" value="C:chitin-based extracellular matrix"/>
    <property type="evidence" value="ECO:0007669"/>
    <property type="project" value="TreeGrafter"/>
</dbReference>
<protein>
    <recommendedName>
        <fullName evidence="2">DUF243 domain-containing protein</fullName>
    </recommendedName>
</protein>
<dbReference type="SMART" id="SM00690">
    <property type="entry name" value="DM5"/>
    <property type="match status" value="1"/>
</dbReference>
<comment type="caution">
    <text evidence="3">The sequence shown here is derived from an EMBL/GenBank/DDBJ whole genome shotgun (WGS) entry which is preliminary data.</text>
</comment>
<evidence type="ECO:0000313" key="4">
    <source>
        <dbReference type="Proteomes" id="UP001445076"/>
    </source>
</evidence>
<dbReference type="GO" id="GO:0040003">
    <property type="term" value="P:chitin-based cuticle development"/>
    <property type="evidence" value="ECO:0007669"/>
    <property type="project" value="TreeGrafter"/>
</dbReference>
<dbReference type="Pfam" id="PF03103">
    <property type="entry name" value="DUF243"/>
    <property type="match status" value="1"/>
</dbReference>
<proteinExistence type="predicted"/>
<dbReference type="InterPro" id="IPR004145">
    <property type="entry name" value="DUF243"/>
</dbReference>
<evidence type="ECO:0000313" key="3">
    <source>
        <dbReference type="EMBL" id="KAK8749955.1"/>
    </source>
</evidence>
<accession>A0AAW0XZI2</accession>
<organism evidence="3 4">
    <name type="scientific">Cherax quadricarinatus</name>
    <name type="common">Australian red claw crayfish</name>
    <dbReference type="NCBI Taxonomy" id="27406"/>
    <lineage>
        <taxon>Eukaryota</taxon>
        <taxon>Metazoa</taxon>
        <taxon>Ecdysozoa</taxon>
        <taxon>Arthropoda</taxon>
        <taxon>Crustacea</taxon>
        <taxon>Multicrustacea</taxon>
        <taxon>Malacostraca</taxon>
        <taxon>Eumalacostraca</taxon>
        <taxon>Eucarida</taxon>
        <taxon>Decapoda</taxon>
        <taxon>Pleocyemata</taxon>
        <taxon>Astacidea</taxon>
        <taxon>Parastacoidea</taxon>
        <taxon>Parastacidae</taxon>
        <taxon>Cherax</taxon>
    </lineage>
</organism>
<feature type="compositionally biased region" description="Low complexity" evidence="1">
    <location>
        <begin position="26"/>
        <end position="35"/>
    </location>
</feature>
<dbReference type="PANTHER" id="PTHR31927">
    <property type="entry name" value="FI07246P-RELATED-RELATED"/>
    <property type="match status" value="1"/>
</dbReference>
<feature type="domain" description="DUF243" evidence="2">
    <location>
        <begin position="62"/>
        <end position="155"/>
    </location>
</feature>
<evidence type="ECO:0000259" key="2">
    <source>
        <dbReference type="SMART" id="SM00690"/>
    </source>
</evidence>